<proteinExistence type="inferred from homology"/>
<evidence type="ECO:0000256" key="1">
    <source>
        <dbReference type="ARBA" id="ARBA00010164"/>
    </source>
</evidence>
<gene>
    <name evidence="6" type="ORF">G1C94_1032</name>
</gene>
<keyword evidence="7" id="KW-1185">Reference proteome</keyword>
<protein>
    <submittedName>
        <fullName evidence="6">Toxin HipA</fullName>
    </submittedName>
</protein>
<dbReference type="PANTHER" id="PTHR37419">
    <property type="entry name" value="SERINE/THREONINE-PROTEIN KINASE TOXIN HIPA"/>
    <property type="match status" value="1"/>
</dbReference>
<evidence type="ECO:0000256" key="3">
    <source>
        <dbReference type="ARBA" id="ARBA00022777"/>
    </source>
</evidence>
<dbReference type="InterPro" id="IPR052028">
    <property type="entry name" value="HipA_Ser/Thr_kinase"/>
</dbReference>
<evidence type="ECO:0000313" key="7">
    <source>
        <dbReference type="Proteomes" id="UP000553756"/>
    </source>
</evidence>
<dbReference type="InterPro" id="IPR017508">
    <property type="entry name" value="HipA_N1"/>
</dbReference>
<evidence type="ECO:0000256" key="2">
    <source>
        <dbReference type="ARBA" id="ARBA00022679"/>
    </source>
</evidence>
<evidence type="ECO:0000313" key="6">
    <source>
        <dbReference type="EMBL" id="NMN02410.1"/>
    </source>
</evidence>
<dbReference type="InterPro" id="IPR012893">
    <property type="entry name" value="HipA-like_C"/>
</dbReference>
<dbReference type="Pfam" id="PF13657">
    <property type="entry name" value="Couple_hipA"/>
    <property type="match status" value="1"/>
</dbReference>
<feature type="domain" description="HipA N-terminal subdomain 1" evidence="5">
    <location>
        <begin position="18"/>
        <end position="96"/>
    </location>
</feature>
<dbReference type="Pfam" id="PF07804">
    <property type="entry name" value="HipA_C"/>
    <property type="match status" value="1"/>
</dbReference>
<sequence>MSSRYEIEVSTTIKGATAAAGTLFAQNDKLTFRYNPEYLANLNAYDLAPSLPRTSTAPFFFNGLGPFSDSAPDRWGRRLLNRALKRTRVSEIEYLLGVNDLTRQGALRYAIDGVAQADGSDVPVLTDLPGLLDTADAVGQDRDVPDVALRRLYRATGSLGGARPKASVYDSGRLWMAKFPKPNGDDWDVIGWEAVTLDLANLAGLCVPNHRTVNIEDAEGRHRTVLLTERFDREPSSEGPERMCRIPYISAMTALGAKDGEGGDWLDLAEYAQRVGCDMRELWHRAAFGAAIGNCDDHLRNHGFLREGNGWRLSPAFDLNPEPLDSQMEDAHQLTMFGEPNVTVALMLQNDVLNLFSMPRDGAVRWCATLHSVLARAMPMARMKQLDSRSIEIMDSRFERAQQELDTAIR</sequence>
<dbReference type="PANTHER" id="PTHR37419:SF8">
    <property type="entry name" value="TOXIN YJJJ"/>
    <property type="match status" value="1"/>
</dbReference>
<keyword evidence="3" id="KW-0418">Kinase</keyword>
<evidence type="ECO:0000259" key="4">
    <source>
        <dbReference type="Pfam" id="PF07804"/>
    </source>
</evidence>
<comment type="similarity">
    <text evidence="1">Belongs to the HipA Ser/Thr kinase family.</text>
</comment>
<dbReference type="RefSeq" id="WP_172145791.1">
    <property type="nucleotide sequence ID" value="NZ_JAAIIJ010000020.1"/>
</dbReference>
<dbReference type="EMBL" id="JAAIIJ010000020">
    <property type="protein sequence ID" value="NMN02410.1"/>
    <property type="molecule type" value="Genomic_DNA"/>
</dbReference>
<comment type="caution">
    <text evidence="6">The sequence shown here is derived from an EMBL/GenBank/DDBJ whole genome shotgun (WGS) entry which is preliminary data.</text>
</comment>
<evidence type="ECO:0000259" key="5">
    <source>
        <dbReference type="Pfam" id="PF13657"/>
    </source>
</evidence>
<keyword evidence="2" id="KW-0808">Transferase</keyword>
<reference evidence="6 7" key="1">
    <citation type="submission" date="2020-02" db="EMBL/GenBank/DDBJ databases">
        <title>Characterization of phylogenetic diversity of novel bifidobacterial species isolated in Czech ZOOs.</title>
        <authorList>
            <person name="Lugli G.A."/>
            <person name="Vera N.B."/>
            <person name="Ventura M."/>
        </authorList>
    </citation>
    <scope>NUCLEOTIDE SEQUENCE [LARGE SCALE GENOMIC DNA]</scope>
    <source>
        <strain evidence="6 7">DSM 109963</strain>
    </source>
</reference>
<name>A0ABX1SYG9_9BIFI</name>
<dbReference type="Proteomes" id="UP000553756">
    <property type="component" value="Unassembled WGS sequence"/>
</dbReference>
<feature type="domain" description="HipA-like C-terminal" evidence="4">
    <location>
        <begin position="158"/>
        <end position="338"/>
    </location>
</feature>
<accession>A0ABX1SYG9</accession>
<organism evidence="6 7">
    <name type="scientific">Bifidobacterium panos</name>
    <dbReference type="NCBI Taxonomy" id="2675321"/>
    <lineage>
        <taxon>Bacteria</taxon>
        <taxon>Bacillati</taxon>
        <taxon>Actinomycetota</taxon>
        <taxon>Actinomycetes</taxon>
        <taxon>Bifidobacteriales</taxon>
        <taxon>Bifidobacteriaceae</taxon>
        <taxon>Bifidobacterium</taxon>
    </lineage>
</organism>